<dbReference type="AlphaFoldDB" id="A0AAD1XZ03"/>
<evidence type="ECO:0000313" key="3">
    <source>
        <dbReference type="EMBL" id="CAI2382243.1"/>
    </source>
</evidence>
<gene>
    <name evidence="3" type="ORF">ECRASSUSDP1_LOCUS23713</name>
</gene>
<name>A0AAD1XZ03_EUPCR</name>
<reference evidence="3" key="1">
    <citation type="submission" date="2023-07" db="EMBL/GenBank/DDBJ databases">
        <authorList>
            <consortium name="AG Swart"/>
            <person name="Singh M."/>
            <person name="Singh A."/>
            <person name="Seah K."/>
            <person name="Emmerich C."/>
        </authorList>
    </citation>
    <scope>NUCLEOTIDE SEQUENCE</scope>
    <source>
        <strain evidence="3">DP1</strain>
    </source>
</reference>
<evidence type="ECO:0000256" key="1">
    <source>
        <dbReference type="SAM" id="Phobius"/>
    </source>
</evidence>
<sequence>MNKIGNDNSQIVMKALDESTLNDSKPKYYQYDPSREEKSRINFQDGGSVVPSAILMNNDQKSKRKKTQRKHERLETETNMVYNKLNLGHANILLLKKKRKPALIRCHFCNKQAKTLVIKRRSCRQKCCCCFMFCTVVCCLCSYLPLCTNACYNYDHFCAKCNRYLSCT</sequence>
<evidence type="ECO:0000259" key="2">
    <source>
        <dbReference type="PROSITE" id="PS51837"/>
    </source>
</evidence>
<dbReference type="PROSITE" id="PS51837">
    <property type="entry name" value="LITAF"/>
    <property type="match status" value="1"/>
</dbReference>
<dbReference type="Proteomes" id="UP001295684">
    <property type="component" value="Unassembled WGS sequence"/>
</dbReference>
<organism evidence="3 4">
    <name type="scientific">Euplotes crassus</name>
    <dbReference type="NCBI Taxonomy" id="5936"/>
    <lineage>
        <taxon>Eukaryota</taxon>
        <taxon>Sar</taxon>
        <taxon>Alveolata</taxon>
        <taxon>Ciliophora</taxon>
        <taxon>Intramacronucleata</taxon>
        <taxon>Spirotrichea</taxon>
        <taxon>Hypotrichia</taxon>
        <taxon>Euplotida</taxon>
        <taxon>Euplotidae</taxon>
        <taxon>Moneuplotes</taxon>
    </lineage>
</organism>
<keyword evidence="4" id="KW-1185">Reference proteome</keyword>
<keyword evidence="1" id="KW-0812">Transmembrane</keyword>
<keyword evidence="1" id="KW-0472">Membrane</keyword>
<accession>A0AAD1XZ03</accession>
<proteinExistence type="predicted"/>
<dbReference type="InterPro" id="IPR006629">
    <property type="entry name" value="LITAF"/>
</dbReference>
<evidence type="ECO:0000313" key="4">
    <source>
        <dbReference type="Proteomes" id="UP001295684"/>
    </source>
</evidence>
<comment type="caution">
    <text evidence="3">The sequence shown here is derived from an EMBL/GenBank/DDBJ whole genome shotgun (WGS) entry which is preliminary data.</text>
</comment>
<feature type="domain" description="LITAF" evidence="2">
    <location>
        <begin position="85"/>
        <end position="168"/>
    </location>
</feature>
<protein>
    <recommendedName>
        <fullName evidence="2">LITAF domain-containing protein</fullName>
    </recommendedName>
</protein>
<dbReference type="EMBL" id="CAMPGE010024400">
    <property type="protein sequence ID" value="CAI2382243.1"/>
    <property type="molecule type" value="Genomic_DNA"/>
</dbReference>
<keyword evidence="1" id="KW-1133">Transmembrane helix</keyword>
<dbReference type="Pfam" id="PF10601">
    <property type="entry name" value="zf-LITAF-like"/>
    <property type="match status" value="1"/>
</dbReference>
<feature type="transmembrane region" description="Helical" evidence="1">
    <location>
        <begin position="127"/>
        <end position="146"/>
    </location>
</feature>